<keyword evidence="2" id="KW-1185">Reference proteome</keyword>
<sequence length="75" mass="8847">MASLMTAKKRKMKKDVQSPEIIFRKRRMLAGDDRPSFWPSASGEEGFDPYYPVSEEERHAMQYHDFHVLKQCKPT</sequence>
<dbReference type="EMBL" id="JAFNEN010000100">
    <property type="protein sequence ID" value="KAG8194706.1"/>
    <property type="molecule type" value="Genomic_DNA"/>
</dbReference>
<protein>
    <submittedName>
        <fullName evidence="1">Uncharacterized protein</fullName>
    </submittedName>
</protein>
<proteinExistence type="predicted"/>
<name>A0AAV6VEV3_9ARAC</name>
<evidence type="ECO:0000313" key="2">
    <source>
        <dbReference type="Proteomes" id="UP000827092"/>
    </source>
</evidence>
<organism evidence="1 2">
    <name type="scientific">Oedothorax gibbosus</name>
    <dbReference type="NCBI Taxonomy" id="931172"/>
    <lineage>
        <taxon>Eukaryota</taxon>
        <taxon>Metazoa</taxon>
        <taxon>Ecdysozoa</taxon>
        <taxon>Arthropoda</taxon>
        <taxon>Chelicerata</taxon>
        <taxon>Arachnida</taxon>
        <taxon>Araneae</taxon>
        <taxon>Araneomorphae</taxon>
        <taxon>Entelegynae</taxon>
        <taxon>Araneoidea</taxon>
        <taxon>Linyphiidae</taxon>
        <taxon>Erigoninae</taxon>
        <taxon>Oedothorax</taxon>
    </lineage>
</organism>
<comment type="caution">
    <text evidence="1">The sequence shown here is derived from an EMBL/GenBank/DDBJ whole genome shotgun (WGS) entry which is preliminary data.</text>
</comment>
<dbReference type="AlphaFoldDB" id="A0AAV6VEV3"/>
<reference evidence="1 2" key="1">
    <citation type="journal article" date="2022" name="Nat. Ecol. Evol.">
        <title>A masculinizing supergene underlies an exaggerated male reproductive morph in a spider.</title>
        <authorList>
            <person name="Hendrickx F."/>
            <person name="De Corte Z."/>
            <person name="Sonet G."/>
            <person name="Van Belleghem S.M."/>
            <person name="Kostlbacher S."/>
            <person name="Vangestel C."/>
        </authorList>
    </citation>
    <scope>NUCLEOTIDE SEQUENCE [LARGE SCALE GENOMIC DNA]</scope>
    <source>
        <strain evidence="1">W744_W776</strain>
    </source>
</reference>
<gene>
    <name evidence="1" type="ORF">JTE90_028020</name>
</gene>
<evidence type="ECO:0000313" key="1">
    <source>
        <dbReference type="EMBL" id="KAG8194706.1"/>
    </source>
</evidence>
<dbReference type="Proteomes" id="UP000827092">
    <property type="component" value="Unassembled WGS sequence"/>
</dbReference>
<accession>A0AAV6VEV3</accession>